<dbReference type="PANTHER" id="PTHR45716">
    <property type="entry name" value="BITESIZE, ISOFORM I"/>
    <property type="match status" value="1"/>
</dbReference>
<proteinExistence type="predicted"/>
<keyword evidence="3" id="KW-1185">Reference proteome</keyword>
<dbReference type="PANTHER" id="PTHR45716:SF3">
    <property type="entry name" value="SYNAPTOTAGMIN-LIKE PROTEIN 1"/>
    <property type="match status" value="1"/>
</dbReference>
<evidence type="ECO:0000259" key="1">
    <source>
        <dbReference type="PROSITE" id="PS50916"/>
    </source>
</evidence>
<dbReference type="GO" id="GO:0070382">
    <property type="term" value="C:exocytic vesicle"/>
    <property type="evidence" value="ECO:0007669"/>
    <property type="project" value="TreeGrafter"/>
</dbReference>
<dbReference type="STRING" id="623744.A0A553QHW8"/>
<name>A0A553QHW8_9TELE</name>
<dbReference type="Gene3D" id="6.10.250.3000">
    <property type="match status" value="1"/>
</dbReference>
<evidence type="ECO:0000313" key="2">
    <source>
        <dbReference type="EMBL" id="TRY89521.1"/>
    </source>
</evidence>
<dbReference type="OrthoDB" id="195679at2759"/>
<dbReference type="GO" id="GO:0042043">
    <property type="term" value="F:neurexin family protein binding"/>
    <property type="evidence" value="ECO:0007669"/>
    <property type="project" value="TreeGrafter"/>
</dbReference>
<dbReference type="Proteomes" id="UP000316079">
    <property type="component" value="Unassembled WGS sequence"/>
</dbReference>
<feature type="non-terminal residue" evidence="2">
    <location>
        <position position="1"/>
    </location>
</feature>
<gene>
    <name evidence="2" type="ORF">DNTS_004444</name>
</gene>
<dbReference type="GO" id="GO:0031267">
    <property type="term" value="F:small GTPase binding"/>
    <property type="evidence" value="ECO:0007669"/>
    <property type="project" value="InterPro"/>
</dbReference>
<dbReference type="GO" id="GO:0006886">
    <property type="term" value="P:intracellular protein transport"/>
    <property type="evidence" value="ECO:0007669"/>
    <property type="project" value="InterPro"/>
</dbReference>
<organism evidence="2 3">
    <name type="scientific">Danionella cerebrum</name>
    <dbReference type="NCBI Taxonomy" id="2873325"/>
    <lineage>
        <taxon>Eukaryota</taxon>
        <taxon>Metazoa</taxon>
        <taxon>Chordata</taxon>
        <taxon>Craniata</taxon>
        <taxon>Vertebrata</taxon>
        <taxon>Euteleostomi</taxon>
        <taxon>Actinopterygii</taxon>
        <taxon>Neopterygii</taxon>
        <taxon>Teleostei</taxon>
        <taxon>Ostariophysi</taxon>
        <taxon>Cypriniformes</taxon>
        <taxon>Danionidae</taxon>
        <taxon>Danioninae</taxon>
        <taxon>Danionella</taxon>
    </lineage>
</organism>
<comment type="caution">
    <text evidence="2">The sequence shown here is derived from an EMBL/GenBank/DDBJ whole genome shotgun (WGS) entry which is preliminary data.</text>
</comment>
<dbReference type="GO" id="GO:0005886">
    <property type="term" value="C:plasma membrane"/>
    <property type="evidence" value="ECO:0007669"/>
    <property type="project" value="TreeGrafter"/>
</dbReference>
<dbReference type="InterPro" id="IPR010911">
    <property type="entry name" value="Rab_BD"/>
</dbReference>
<dbReference type="EMBL" id="SRMA01025967">
    <property type="protein sequence ID" value="TRY89521.1"/>
    <property type="molecule type" value="Genomic_DNA"/>
</dbReference>
<dbReference type="AlphaFoldDB" id="A0A553QHW8"/>
<dbReference type="PROSITE" id="PS50916">
    <property type="entry name" value="RABBD"/>
    <property type="match status" value="1"/>
</dbReference>
<protein>
    <recommendedName>
        <fullName evidence="1">RabBD domain-containing protein</fullName>
    </recommendedName>
</protein>
<dbReference type="GO" id="GO:0006887">
    <property type="term" value="P:exocytosis"/>
    <property type="evidence" value="ECO:0007669"/>
    <property type="project" value="TreeGrafter"/>
</dbReference>
<reference evidence="2 3" key="1">
    <citation type="journal article" date="2019" name="Sci. Data">
        <title>Hybrid genome assembly and annotation of Danionella translucida.</title>
        <authorList>
            <person name="Kadobianskyi M."/>
            <person name="Schulze L."/>
            <person name="Schuelke M."/>
            <person name="Judkewitz B."/>
        </authorList>
    </citation>
    <scope>NUCLEOTIDE SEQUENCE [LARGE SCALE GENOMIC DNA]</scope>
    <source>
        <strain evidence="2 3">Bolton</strain>
    </source>
</reference>
<accession>A0A553QHW8</accession>
<evidence type="ECO:0000313" key="3">
    <source>
        <dbReference type="Proteomes" id="UP000316079"/>
    </source>
</evidence>
<sequence>LSTTRKHDEVYLMDGEGLLDLCHLSEVEQTMILNVLLRDAELRQNDEGRIQKLRQTVSDPVRLRSLSGAWFQEERAKRYVKGGVDVVHASLRRKRSEKDRPLKEIFYEDNGDNSCQICEQESEKNDQERDLQENINISVGDGVQEQKEEIRFV</sequence>
<feature type="domain" description="RabBD" evidence="1">
    <location>
        <begin position="18"/>
        <end position="74"/>
    </location>
</feature>